<protein>
    <submittedName>
        <fullName evidence="2">MarR family transcriptional regulator</fullName>
    </submittedName>
</protein>
<evidence type="ECO:0000313" key="3">
    <source>
        <dbReference type="Proteomes" id="UP001500449"/>
    </source>
</evidence>
<dbReference type="Proteomes" id="UP001500449">
    <property type="component" value="Unassembled WGS sequence"/>
</dbReference>
<keyword evidence="3" id="KW-1185">Reference proteome</keyword>
<dbReference type="PROSITE" id="PS50995">
    <property type="entry name" value="HTH_MARR_2"/>
    <property type="match status" value="1"/>
</dbReference>
<dbReference type="Gene3D" id="1.10.10.10">
    <property type="entry name" value="Winged helix-like DNA-binding domain superfamily/Winged helix DNA-binding domain"/>
    <property type="match status" value="1"/>
</dbReference>
<proteinExistence type="predicted"/>
<dbReference type="InterPro" id="IPR000835">
    <property type="entry name" value="HTH_MarR-typ"/>
</dbReference>
<accession>A0ABN2MRY3</accession>
<dbReference type="InterPro" id="IPR039422">
    <property type="entry name" value="MarR/SlyA-like"/>
</dbReference>
<name>A0ABN2MRY3_9PSEU</name>
<sequence length="152" mass="16155">MPDPSTVFRTFVDAVGLHGQAVAAAAGLPATDWYALSVLDLEGRLTAGELAERTGLTTGAATRMIDRLVRGGRARRVADEADRRRVLVERVSGEAARTEVDDLVGPARAAVGAVIAGYTEAERALLLDFFERAAPAFREGTEHIRRAGKAPS</sequence>
<dbReference type="InterPro" id="IPR036388">
    <property type="entry name" value="WH-like_DNA-bd_sf"/>
</dbReference>
<dbReference type="InterPro" id="IPR036390">
    <property type="entry name" value="WH_DNA-bd_sf"/>
</dbReference>
<dbReference type="RefSeq" id="WP_344413513.1">
    <property type="nucleotide sequence ID" value="NZ_BAAAQK010000004.1"/>
</dbReference>
<reference evidence="2 3" key="1">
    <citation type="journal article" date="2019" name="Int. J. Syst. Evol. Microbiol.">
        <title>The Global Catalogue of Microorganisms (GCM) 10K type strain sequencing project: providing services to taxonomists for standard genome sequencing and annotation.</title>
        <authorList>
            <consortium name="The Broad Institute Genomics Platform"/>
            <consortium name="The Broad Institute Genome Sequencing Center for Infectious Disease"/>
            <person name="Wu L."/>
            <person name="Ma J."/>
        </authorList>
    </citation>
    <scope>NUCLEOTIDE SEQUENCE [LARGE SCALE GENOMIC DNA]</scope>
    <source>
        <strain evidence="2 3">JCM 16009</strain>
    </source>
</reference>
<feature type="domain" description="HTH marR-type" evidence="1">
    <location>
        <begin position="1"/>
        <end position="135"/>
    </location>
</feature>
<dbReference type="EMBL" id="BAAAQK010000004">
    <property type="protein sequence ID" value="GAA1836165.1"/>
    <property type="molecule type" value="Genomic_DNA"/>
</dbReference>
<dbReference type="PANTHER" id="PTHR33164:SF106">
    <property type="entry name" value="TRANSCRIPTIONAL REGULATORY PROTEIN"/>
    <property type="match status" value="1"/>
</dbReference>
<dbReference type="PANTHER" id="PTHR33164">
    <property type="entry name" value="TRANSCRIPTIONAL REGULATOR, MARR FAMILY"/>
    <property type="match status" value="1"/>
</dbReference>
<evidence type="ECO:0000259" key="1">
    <source>
        <dbReference type="PROSITE" id="PS50995"/>
    </source>
</evidence>
<gene>
    <name evidence="2" type="ORF">GCM10009836_13230</name>
</gene>
<dbReference type="SMART" id="SM00347">
    <property type="entry name" value="HTH_MARR"/>
    <property type="match status" value="1"/>
</dbReference>
<dbReference type="Pfam" id="PF12802">
    <property type="entry name" value="MarR_2"/>
    <property type="match status" value="1"/>
</dbReference>
<evidence type="ECO:0000313" key="2">
    <source>
        <dbReference type="EMBL" id="GAA1836165.1"/>
    </source>
</evidence>
<comment type="caution">
    <text evidence="2">The sequence shown here is derived from an EMBL/GenBank/DDBJ whole genome shotgun (WGS) entry which is preliminary data.</text>
</comment>
<dbReference type="SUPFAM" id="SSF46785">
    <property type="entry name" value="Winged helix' DNA-binding domain"/>
    <property type="match status" value="1"/>
</dbReference>
<organism evidence="2 3">
    <name type="scientific">Pseudonocardia ailaonensis</name>
    <dbReference type="NCBI Taxonomy" id="367279"/>
    <lineage>
        <taxon>Bacteria</taxon>
        <taxon>Bacillati</taxon>
        <taxon>Actinomycetota</taxon>
        <taxon>Actinomycetes</taxon>
        <taxon>Pseudonocardiales</taxon>
        <taxon>Pseudonocardiaceae</taxon>
        <taxon>Pseudonocardia</taxon>
    </lineage>
</organism>